<feature type="domain" description="OTU" evidence="3">
    <location>
        <begin position="634"/>
        <end position="838"/>
    </location>
</feature>
<keyword evidence="2" id="KW-0472">Membrane</keyword>
<dbReference type="EMBL" id="CAJJDO010000146">
    <property type="protein sequence ID" value="CAD8207047.1"/>
    <property type="molecule type" value="Genomic_DNA"/>
</dbReference>
<dbReference type="CDD" id="cd22749">
    <property type="entry name" value="Otubain_C65"/>
    <property type="match status" value="1"/>
</dbReference>
<organism evidence="4 5">
    <name type="scientific">Paramecium pentaurelia</name>
    <dbReference type="NCBI Taxonomy" id="43138"/>
    <lineage>
        <taxon>Eukaryota</taxon>
        <taxon>Sar</taxon>
        <taxon>Alveolata</taxon>
        <taxon>Ciliophora</taxon>
        <taxon>Intramacronucleata</taxon>
        <taxon>Oligohymenophorea</taxon>
        <taxon>Peniculida</taxon>
        <taxon>Parameciidae</taxon>
        <taxon>Paramecium</taxon>
    </lineage>
</organism>
<comment type="caution">
    <text evidence="4">The sequence shown here is derived from an EMBL/GenBank/DDBJ whole genome shotgun (WGS) entry which is preliminary data.</text>
</comment>
<feature type="region of interest" description="Disordered" evidence="1">
    <location>
        <begin position="85"/>
        <end position="125"/>
    </location>
</feature>
<dbReference type="Pfam" id="PF10275">
    <property type="entry name" value="Peptidase_C65"/>
    <property type="match status" value="1"/>
</dbReference>
<evidence type="ECO:0000313" key="5">
    <source>
        <dbReference type="Proteomes" id="UP000689195"/>
    </source>
</evidence>
<dbReference type="PANTHER" id="PTHR12931:SF15">
    <property type="entry name" value="UBIQUITIN THIOESTERASE OTUBAIN-LIKE"/>
    <property type="match status" value="1"/>
</dbReference>
<dbReference type="AlphaFoldDB" id="A0A8S1Y1B7"/>
<feature type="transmembrane region" description="Helical" evidence="2">
    <location>
        <begin position="6"/>
        <end position="23"/>
    </location>
</feature>
<dbReference type="Proteomes" id="UP000689195">
    <property type="component" value="Unassembled WGS sequence"/>
</dbReference>
<gene>
    <name evidence="4" type="ORF">PPENT_87.1.T1460025</name>
</gene>
<evidence type="ECO:0000259" key="3">
    <source>
        <dbReference type="PROSITE" id="PS50802"/>
    </source>
</evidence>
<dbReference type="PROSITE" id="PS50802">
    <property type="entry name" value="OTU"/>
    <property type="match status" value="1"/>
</dbReference>
<dbReference type="InterPro" id="IPR003323">
    <property type="entry name" value="OTU_dom"/>
</dbReference>
<protein>
    <recommendedName>
        <fullName evidence="3">OTU domain-containing protein</fullName>
    </recommendedName>
</protein>
<dbReference type="GO" id="GO:0005634">
    <property type="term" value="C:nucleus"/>
    <property type="evidence" value="ECO:0007669"/>
    <property type="project" value="TreeGrafter"/>
</dbReference>
<accession>A0A8S1Y1B7</accession>
<feature type="compositionally biased region" description="Polar residues" evidence="1">
    <location>
        <begin position="90"/>
        <end position="125"/>
    </location>
</feature>
<evidence type="ECO:0000256" key="1">
    <source>
        <dbReference type="SAM" id="MobiDB-lite"/>
    </source>
</evidence>
<dbReference type="GO" id="GO:0071108">
    <property type="term" value="P:protein K48-linked deubiquitination"/>
    <property type="evidence" value="ECO:0007669"/>
    <property type="project" value="TreeGrafter"/>
</dbReference>
<dbReference type="GO" id="GO:0004843">
    <property type="term" value="F:cysteine-type deubiquitinase activity"/>
    <property type="evidence" value="ECO:0007669"/>
    <property type="project" value="TreeGrafter"/>
</dbReference>
<keyword evidence="2" id="KW-1133">Transmembrane helix</keyword>
<dbReference type="InterPro" id="IPR019400">
    <property type="entry name" value="Peptidase_C65_otubain"/>
</dbReference>
<dbReference type="GO" id="GO:0043130">
    <property type="term" value="F:ubiquitin binding"/>
    <property type="evidence" value="ECO:0007669"/>
    <property type="project" value="TreeGrafter"/>
</dbReference>
<dbReference type="PANTHER" id="PTHR12931">
    <property type="entry name" value="UBIQUITIN THIOLESTERASE PROTEIN OTUB"/>
    <property type="match status" value="1"/>
</dbReference>
<dbReference type="OrthoDB" id="18915at2759"/>
<evidence type="ECO:0000313" key="4">
    <source>
        <dbReference type="EMBL" id="CAD8207047.1"/>
    </source>
</evidence>
<keyword evidence="2" id="KW-0812">Transmembrane</keyword>
<sequence length="843" mass="97650">MEFYWWIIIAIAIIIIVILGIIIKQKCVASKLSESNKESNKEQLINKQGEMKIIRDDQKINSLNNNPFNQSLQKQVLENPPYVQVEPPKIQNNRNAGKEQSSQYQNNQPQDDYTKIPSNNPQNVNYKKNENQVIVQQEKQNQQEIYNKLMLSKNQENKQDQKPQYTNIQVNNTKKDIQDNCFQPLNKLSNENVELKNNQDDQLISQKQNIQKEHQYDLLNYNQQRSNQDFEQQKNNKVNGLQINQNNQVKDILIDIPESLIDPPQVIHKSGKNEIDGQTIQLSNIGYSKPESEIENNNVNGQQINQNNQVKDILIDIPESLIDPPQVIHKSGKNEIDGQTIQLSNIGYSKPESEIENNNVNGQQINQNNQVKDILIDIPESLIDPPQVIHKSGKNEIDGQTIQLSNIGYSKPESEIENNNVNGQQINQNNQVKDILIDIPESLIDPPQVIHKSGKNEIDGQTIQLSNIGYSKPESEIENNNVNGQQINQNNQVKDILIDIPESLIDPPQVIHKSGKNEIDGQTIQLSNIGYSKPESEIENNNVNGQQINQNNQVKDILIDIPESLIDPPQVIPTTDNINDGLLLLKNIIDETSNKRQMADELRYYIRRFQDKSDLKKNYGLTFQASSKLYEYCNAFREVRGDGNCFYTAFGYQFLCILLFEYTFDQFQEFIDKIRKSDQPMKIFVTDKDLKIDDKQLEKKLLEEFLSRLTKLKQIDDITQRQEQFNTQFAAYEKQSEEIDGYLYGLSTIFFRNYSNYIVDLSINKDAVYDRENLLKWEEECNSNEVVIAELAKQLNVFVQLIFFKDKDNFVVREYEKDKQHKIILLIKPGHYNIGYFKPENKK</sequence>
<proteinExistence type="predicted"/>
<dbReference type="FunFam" id="1.20.1300.20:FF:000006">
    <property type="entry name" value="Uncharacterized protein"/>
    <property type="match status" value="1"/>
</dbReference>
<reference evidence="4" key="1">
    <citation type="submission" date="2021-01" db="EMBL/GenBank/DDBJ databases">
        <authorList>
            <consortium name="Genoscope - CEA"/>
            <person name="William W."/>
        </authorList>
    </citation>
    <scope>NUCLEOTIDE SEQUENCE</scope>
</reference>
<evidence type="ECO:0000256" key="2">
    <source>
        <dbReference type="SAM" id="Phobius"/>
    </source>
</evidence>
<keyword evidence="5" id="KW-1185">Reference proteome</keyword>
<name>A0A8S1Y1B7_9CILI</name>